<feature type="domain" description="4Fe-4S Wbl-type" evidence="2">
    <location>
        <begin position="81"/>
        <end position="149"/>
    </location>
</feature>
<dbReference type="KEGG" id="mgi:Mflv_2921"/>
<protein>
    <recommendedName>
        <fullName evidence="2">4Fe-4S Wbl-type domain-containing protein</fullName>
    </recommendedName>
</protein>
<reference evidence="3" key="1">
    <citation type="submission" date="2007-04" db="EMBL/GenBank/DDBJ databases">
        <authorList>
            <consortium name="US DOE Joint Genome Institute"/>
            <person name="Copeland A."/>
            <person name="Lucas S."/>
            <person name="Lapidus A."/>
            <person name="Barry K."/>
            <person name="Detter J.C."/>
            <person name="Glavina del Rio T."/>
            <person name="Hammon N."/>
            <person name="Israni S."/>
            <person name="Dalin E."/>
            <person name="Tice H."/>
            <person name="Pitluck S."/>
            <person name="Chain P."/>
            <person name="Malfatti S."/>
            <person name="Shin M."/>
            <person name="Vergez L."/>
            <person name="Schmutz J."/>
            <person name="Larimer F."/>
            <person name="Land M."/>
            <person name="Hauser L."/>
            <person name="Kyrpides N."/>
            <person name="Mikhailova N."/>
            <person name="Miller C."/>
            <person name="Richardson P."/>
        </authorList>
    </citation>
    <scope>NUCLEOTIDE SEQUENCE</scope>
    <source>
        <strain evidence="3">PYR-GCK</strain>
    </source>
</reference>
<reference evidence="3" key="2">
    <citation type="journal article" date="2013" name="PLoS ONE">
        <title>A Gene Expression Study of the Activities of Aromatic Ring-Cleavage Dioxygenases in Mycobacterium gilvum PYR-GCK to Changes in Salinity and pH during Pyrene Degradation.</title>
        <authorList>
            <person name="Badejo A.C."/>
            <person name="Badejo A.O."/>
            <person name="Shin K.H."/>
            <person name="Chai Y.G."/>
        </authorList>
    </citation>
    <scope>NUCLEOTIDE SEQUENCE [LARGE SCALE GENOMIC DNA]</scope>
    <source>
        <strain evidence="3">PYR-GCK</strain>
    </source>
</reference>
<dbReference type="eggNOG" id="ENOG5031WTS">
    <property type="taxonomic scope" value="Bacteria"/>
</dbReference>
<evidence type="ECO:0000256" key="1">
    <source>
        <dbReference type="SAM" id="MobiDB-lite"/>
    </source>
</evidence>
<evidence type="ECO:0000313" key="3">
    <source>
        <dbReference type="EMBL" id="ABP45398.1"/>
    </source>
</evidence>
<gene>
    <name evidence="3" type="ordered locus">Mflv_2921</name>
</gene>
<sequence>MRQPTPELAAARCSIDDCSRPAYARGMCCAHYKRHLKARPAGTAQPRQARPATDPTKTTHTTPAELLAALAAAVPPLHGSRCRGRADLFDATIDGQRGHHDDTLTARAAALAICGTCPALQPCRAWFDRLDPAQRPLGVIAGQLVTASA</sequence>
<dbReference type="STRING" id="350054.Mflv_2921"/>
<accession>A4TBL6</accession>
<dbReference type="EMBL" id="CP000656">
    <property type="protein sequence ID" value="ABP45398.1"/>
    <property type="molecule type" value="Genomic_DNA"/>
</dbReference>
<dbReference type="InterPro" id="IPR034768">
    <property type="entry name" value="4FE4S_WBL"/>
</dbReference>
<feature type="region of interest" description="Disordered" evidence="1">
    <location>
        <begin position="39"/>
        <end position="59"/>
    </location>
</feature>
<name>A4TBL6_MYCGI</name>
<dbReference type="AlphaFoldDB" id="A4TBL6"/>
<dbReference type="PROSITE" id="PS51674">
    <property type="entry name" value="4FE4S_WBL"/>
    <property type="match status" value="1"/>
</dbReference>
<organism evidence="3">
    <name type="scientific">Mycolicibacterium gilvum (strain PYR-GCK)</name>
    <name type="common">Mycobacterium gilvum (strain PYR-GCK)</name>
    <dbReference type="NCBI Taxonomy" id="350054"/>
    <lineage>
        <taxon>Bacteria</taxon>
        <taxon>Bacillati</taxon>
        <taxon>Actinomycetota</taxon>
        <taxon>Actinomycetes</taxon>
        <taxon>Mycobacteriales</taxon>
        <taxon>Mycobacteriaceae</taxon>
        <taxon>Mycolicibacterium</taxon>
    </lineage>
</organism>
<evidence type="ECO:0000259" key="2">
    <source>
        <dbReference type="PROSITE" id="PS51674"/>
    </source>
</evidence>
<proteinExistence type="predicted"/>
<dbReference type="HOGENOM" id="CLU_1747613_0_0_11"/>